<dbReference type="Proteomes" id="UP000286931">
    <property type="component" value="Unassembled WGS sequence"/>
</dbReference>
<name>A0A401YWJ0_9ACTN</name>
<evidence type="ECO:0008006" key="4">
    <source>
        <dbReference type="Google" id="ProtNLM"/>
    </source>
</evidence>
<feature type="compositionally biased region" description="Low complexity" evidence="1">
    <location>
        <begin position="57"/>
        <end position="81"/>
    </location>
</feature>
<organism evidence="2 3">
    <name type="scientific">Embleya hyalina</name>
    <dbReference type="NCBI Taxonomy" id="516124"/>
    <lineage>
        <taxon>Bacteria</taxon>
        <taxon>Bacillati</taxon>
        <taxon>Actinomycetota</taxon>
        <taxon>Actinomycetes</taxon>
        <taxon>Kitasatosporales</taxon>
        <taxon>Streptomycetaceae</taxon>
        <taxon>Embleya</taxon>
    </lineage>
</organism>
<dbReference type="RefSeq" id="WP_126640843.1">
    <property type="nucleotide sequence ID" value="NZ_BIFH01000030.1"/>
</dbReference>
<evidence type="ECO:0000313" key="2">
    <source>
        <dbReference type="EMBL" id="GCD98992.1"/>
    </source>
</evidence>
<gene>
    <name evidence="2" type="ORF">EHYA_06704</name>
</gene>
<reference evidence="2 3" key="1">
    <citation type="submission" date="2018-12" db="EMBL/GenBank/DDBJ databases">
        <title>Draft genome sequence of Embleya hyalina NBRC 13850T.</title>
        <authorList>
            <person name="Komaki H."/>
            <person name="Hosoyama A."/>
            <person name="Kimura A."/>
            <person name="Ichikawa N."/>
            <person name="Tamura T."/>
        </authorList>
    </citation>
    <scope>NUCLEOTIDE SEQUENCE [LARGE SCALE GENOMIC DNA]</scope>
    <source>
        <strain evidence="2 3">NBRC 13850</strain>
    </source>
</reference>
<dbReference type="AlphaFoldDB" id="A0A401YWJ0"/>
<dbReference type="EMBL" id="BIFH01000030">
    <property type="protein sequence ID" value="GCD98992.1"/>
    <property type="molecule type" value="Genomic_DNA"/>
</dbReference>
<accession>A0A401YWJ0</accession>
<evidence type="ECO:0000256" key="1">
    <source>
        <dbReference type="SAM" id="MobiDB-lite"/>
    </source>
</evidence>
<feature type="region of interest" description="Disordered" evidence="1">
    <location>
        <begin position="166"/>
        <end position="204"/>
    </location>
</feature>
<dbReference type="PROSITE" id="PS51257">
    <property type="entry name" value="PROKAR_LIPOPROTEIN"/>
    <property type="match status" value="1"/>
</dbReference>
<protein>
    <recommendedName>
        <fullName evidence="4">Lipoprotein</fullName>
    </recommendedName>
</protein>
<keyword evidence="3" id="KW-1185">Reference proteome</keyword>
<dbReference type="OrthoDB" id="4315546at2"/>
<evidence type="ECO:0000313" key="3">
    <source>
        <dbReference type="Proteomes" id="UP000286931"/>
    </source>
</evidence>
<feature type="compositionally biased region" description="Polar residues" evidence="1">
    <location>
        <begin position="185"/>
        <end position="194"/>
    </location>
</feature>
<feature type="region of interest" description="Disordered" evidence="1">
    <location>
        <begin position="47"/>
        <end position="84"/>
    </location>
</feature>
<comment type="caution">
    <text evidence="2">The sequence shown here is derived from an EMBL/GenBank/DDBJ whole genome shotgun (WGS) entry which is preliminary data.</text>
</comment>
<sequence length="273" mass="28714">MNGTRIRAGSGARRTMLRAIGPLLGALLLAGCADSGDGPFAVVPNATSTDASPVAKGPSPTASTTATSRPSGTTAPPSRSPEQAQTLARSLALAPEDWGGGFVKQSTYEFAGETWTDYAADCTQQTVPLPSSIIGQWVRQVQQSDAAQPNTLSSGSTSAIVHKDTRGAHDQVQNARQVKDRCPTRTYTDGTQAKDSPGAPQPPFAEADEVFAEEGLMYLKSGGSPYAYVVVTLRKDTVAMSAYFSAPGPEHMADVRTRATQAARLMLDRLLRA</sequence>
<proteinExistence type="predicted"/>